<evidence type="ECO:0000313" key="2">
    <source>
        <dbReference type="EMBL" id="KAG7566899.1"/>
    </source>
</evidence>
<keyword evidence="1" id="KW-0472">Membrane</keyword>
<keyword evidence="3" id="KW-1185">Reference proteome</keyword>
<dbReference type="Proteomes" id="UP000812966">
    <property type="component" value="Unassembled WGS sequence"/>
</dbReference>
<sequence length="170" mass="19657">MATGKSDSRTGDSRLTSLCDTLVHVDAKLEADLLQSIRQGDTAKAKQHFKRWHRAQFADTSLVVTVFRLIRLGLSFLIFGALWYLIIKQKREQKRGDELYAYLICAFQFFFYIIDLLIEAQQYWYDSRKMDKVTRTMAYHTALPWAMLMALKYGKKLVEIVEAKSAAMSG</sequence>
<gene>
    <name evidence="2" type="ORF">FFLO_01400</name>
</gene>
<feature type="transmembrane region" description="Helical" evidence="1">
    <location>
        <begin position="99"/>
        <end position="118"/>
    </location>
</feature>
<dbReference type="EMBL" id="JABELV010000019">
    <property type="protein sequence ID" value="KAG7566899.1"/>
    <property type="molecule type" value="Genomic_DNA"/>
</dbReference>
<reference evidence="2" key="1">
    <citation type="submission" date="2020-04" db="EMBL/GenBank/DDBJ databases">
        <title>Analysis of mating type loci in Filobasidium floriforme.</title>
        <authorList>
            <person name="Nowrousian M."/>
        </authorList>
    </citation>
    <scope>NUCLEOTIDE SEQUENCE</scope>
    <source>
        <strain evidence="2">CBS 6242</strain>
    </source>
</reference>
<proteinExistence type="predicted"/>
<evidence type="ECO:0000313" key="3">
    <source>
        <dbReference type="Proteomes" id="UP000812966"/>
    </source>
</evidence>
<comment type="caution">
    <text evidence="2">The sequence shown here is derived from an EMBL/GenBank/DDBJ whole genome shotgun (WGS) entry which is preliminary data.</text>
</comment>
<protein>
    <submittedName>
        <fullName evidence="2">Uncharacterized protein</fullName>
    </submittedName>
</protein>
<keyword evidence="1" id="KW-0812">Transmembrane</keyword>
<organism evidence="2 3">
    <name type="scientific">Filobasidium floriforme</name>
    <dbReference type="NCBI Taxonomy" id="5210"/>
    <lineage>
        <taxon>Eukaryota</taxon>
        <taxon>Fungi</taxon>
        <taxon>Dikarya</taxon>
        <taxon>Basidiomycota</taxon>
        <taxon>Agaricomycotina</taxon>
        <taxon>Tremellomycetes</taxon>
        <taxon>Filobasidiales</taxon>
        <taxon>Filobasidiaceae</taxon>
        <taxon>Filobasidium</taxon>
    </lineage>
</organism>
<dbReference type="AlphaFoldDB" id="A0A8K0JRL3"/>
<feature type="transmembrane region" description="Helical" evidence="1">
    <location>
        <begin position="69"/>
        <end position="87"/>
    </location>
</feature>
<keyword evidence="1" id="KW-1133">Transmembrane helix</keyword>
<accession>A0A8K0JRL3</accession>
<evidence type="ECO:0000256" key="1">
    <source>
        <dbReference type="SAM" id="Phobius"/>
    </source>
</evidence>
<name>A0A8K0JRL3_9TREE</name>